<gene>
    <name evidence="1" type="primary">Dgri\GH10280</name>
    <name evidence="1" type="ORF">Dgri_GH10280</name>
</gene>
<proteinExistence type="predicted"/>
<reference evidence="1 2" key="1">
    <citation type="journal article" date="2007" name="Nature">
        <title>Evolution of genes and genomes on the Drosophila phylogeny.</title>
        <authorList>
            <consortium name="Drosophila 12 Genomes Consortium"/>
            <person name="Clark A.G."/>
            <person name="Eisen M.B."/>
            <person name="Smith D.R."/>
            <person name="Bergman C.M."/>
            <person name="Oliver B."/>
            <person name="Markow T.A."/>
            <person name="Kaufman T.C."/>
            <person name="Kellis M."/>
            <person name="Gelbart W."/>
            <person name="Iyer V.N."/>
            <person name="Pollard D.A."/>
            <person name="Sackton T.B."/>
            <person name="Larracuente A.M."/>
            <person name="Singh N.D."/>
            <person name="Abad J.P."/>
            <person name="Abt D.N."/>
            <person name="Adryan B."/>
            <person name="Aguade M."/>
            <person name="Akashi H."/>
            <person name="Anderson W.W."/>
            <person name="Aquadro C.F."/>
            <person name="Ardell D.H."/>
            <person name="Arguello R."/>
            <person name="Artieri C.G."/>
            <person name="Barbash D.A."/>
            <person name="Barker D."/>
            <person name="Barsanti P."/>
            <person name="Batterham P."/>
            <person name="Batzoglou S."/>
            <person name="Begun D."/>
            <person name="Bhutkar A."/>
            <person name="Blanco E."/>
            <person name="Bosak S.A."/>
            <person name="Bradley R.K."/>
            <person name="Brand A.D."/>
            <person name="Brent M.R."/>
            <person name="Brooks A.N."/>
            <person name="Brown R.H."/>
            <person name="Butlin R.K."/>
            <person name="Caggese C."/>
            <person name="Calvi B.R."/>
            <person name="Bernardo de Carvalho A."/>
            <person name="Caspi A."/>
            <person name="Castrezana S."/>
            <person name="Celniker S.E."/>
            <person name="Chang J.L."/>
            <person name="Chapple C."/>
            <person name="Chatterji S."/>
            <person name="Chinwalla A."/>
            <person name="Civetta A."/>
            <person name="Clifton S.W."/>
            <person name="Comeron J.M."/>
            <person name="Costello J.C."/>
            <person name="Coyne J.A."/>
            <person name="Daub J."/>
            <person name="David R.G."/>
            <person name="Delcher A.L."/>
            <person name="Delehaunty K."/>
            <person name="Do C.B."/>
            <person name="Ebling H."/>
            <person name="Edwards K."/>
            <person name="Eickbush T."/>
            <person name="Evans J.D."/>
            <person name="Filipski A."/>
            <person name="Findeiss S."/>
            <person name="Freyhult E."/>
            <person name="Fulton L."/>
            <person name="Fulton R."/>
            <person name="Garcia A.C."/>
            <person name="Gardiner A."/>
            <person name="Garfield D.A."/>
            <person name="Garvin B.E."/>
            <person name="Gibson G."/>
            <person name="Gilbert D."/>
            <person name="Gnerre S."/>
            <person name="Godfrey J."/>
            <person name="Good R."/>
            <person name="Gotea V."/>
            <person name="Gravely B."/>
            <person name="Greenberg A.J."/>
            <person name="Griffiths-Jones S."/>
            <person name="Gross S."/>
            <person name="Guigo R."/>
            <person name="Gustafson E.A."/>
            <person name="Haerty W."/>
            <person name="Hahn M.W."/>
            <person name="Halligan D.L."/>
            <person name="Halpern A.L."/>
            <person name="Halter G.M."/>
            <person name="Han M.V."/>
            <person name="Heger A."/>
            <person name="Hillier L."/>
            <person name="Hinrichs A.S."/>
            <person name="Holmes I."/>
            <person name="Hoskins R.A."/>
            <person name="Hubisz M.J."/>
            <person name="Hultmark D."/>
            <person name="Huntley M.A."/>
            <person name="Jaffe D.B."/>
            <person name="Jagadeeshan S."/>
            <person name="Jeck W.R."/>
            <person name="Johnson J."/>
            <person name="Jones C.D."/>
            <person name="Jordan W.C."/>
            <person name="Karpen G.H."/>
            <person name="Kataoka E."/>
            <person name="Keightley P.D."/>
            <person name="Kheradpour P."/>
            <person name="Kirkness E.F."/>
            <person name="Koerich L.B."/>
            <person name="Kristiansen K."/>
            <person name="Kudrna D."/>
            <person name="Kulathinal R.J."/>
            <person name="Kumar S."/>
            <person name="Kwok R."/>
            <person name="Lander E."/>
            <person name="Langley C.H."/>
            <person name="Lapoint R."/>
            <person name="Lazzaro B.P."/>
            <person name="Lee S.J."/>
            <person name="Levesque L."/>
            <person name="Li R."/>
            <person name="Lin C.F."/>
            <person name="Lin M.F."/>
            <person name="Lindblad-Toh K."/>
            <person name="Llopart A."/>
            <person name="Long M."/>
            <person name="Low L."/>
            <person name="Lozovsky E."/>
            <person name="Lu J."/>
            <person name="Luo M."/>
            <person name="Machado C.A."/>
            <person name="Makalowski W."/>
            <person name="Marzo M."/>
            <person name="Matsuda M."/>
            <person name="Matzkin L."/>
            <person name="McAllister B."/>
            <person name="McBride C.S."/>
            <person name="McKernan B."/>
            <person name="McKernan K."/>
            <person name="Mendez-Lago M."/>
            <person name="Minx P."/>
            <person name="Mollenhauer M.U."/>
            <person name="Montooth K."/>
            <person name="Mount S.M."/>
            <person name="Mu X."/>
            <person name="Myers E."/>
            <person name="Negre B."/>
            <person name="Newfeld S."/>
            <person name="Nielsen R."/>
            <person name="Noor M.A."/>
            <person name="O'Grady P."/>
            <person name="Pachter L."/>
            <person name="Papaceit M."/>
            <person name="Parisi M.J."/>
            <person name="Parisi M."/>
            <person name="Parts L."/>
            <person name="Pedersen J.S."/>
            <person name="Pesole G."/>
            <person name="Phillippy A.M."/>
            <person name="Ponting C.P."/>
            <person name="Pop M."/>
            <person name="Porcelli D."/>
            <person name="Powell J.R."/>
            <person name="Prohaska S."/>
            <person name="Pruitt K."/>
            <person name="Puig M."/>
            <person name="Quesneville H."/>
            <person name="Ram K.R."/>
            <person name="Rand D."/>
            <person name="Rasmussen M.D."/>
            <person name="Reed L.K."/>
            <person name="Reenan R."/>
            <person name="Reily A."/>
            <person name="Remington K.A."/>
            <person name="Rieger T.T."/>
            <person name="Ritchie M.G."/>
            <person name="Robin C."/>
            <person name="Rogers Y.H."/>
            <person name="Rohde C."/>
            <person name="Rozas J."/>
            <person name="Rubenfield M.J."/>
            <person name="Ruiz A."/>
            <person name="Russo S."/>
            <person name="Salzberg S.L."/>
            <person name="Sanchez-Gracia A."/>
            <person name="Saranga D.J."/>
            <person name="Sato H."/>
            <person name="Schaeffer S.W."/>
            <person name="Schatz M.C."/>
            <person name="Schlenke T."/>
            <person name="Schwartz R."/>
            <person name="Segarra C."/>
            <person name="Singh R.S."/>
            <person name="Sirot L."/>
            <person name="Sirota M."/>
            <person name="Sisneros N.B."/>
            <person name="Smith C.D."/>
            <person name="Smith T.F."/>
            <person name="Spieth J."/>
            <person name="Stage D.E."/>
            <person name="Stark A."/>
            <person name="Stephan W."/>
            <person name="Strausberg R.L."/>
            <person name="Strempel S."/>
            <person name="Sturgill D."/>
            <person name="Sutton G."/>
            <person name="Sutton G.G."/>
            <person name="Tao W."/>
            <person name="Teichmann S."/>
            <person name="Tobari Y.N."/>
            <person name="Tomimura Y."/>
            <person name="Tsolas J.M."/>
            <person name="Valente V.L."/>
            <person name="Venter E."/>
            <person name="Venter J.C."/>
            <person name="Vicario S."/>
            <person name="Vieira F.G."/>
            <person name="Vilella A.J."/>
            <person name="Villasante A."/>
            <person name="Walenz B."/>
            <person name="Wang J."/>
            <person name="Wasserman M."/>
            <person name="Watts T."/>
            <person name="Wilson D."/>
            <person name="Wilson R.K."/>
            <person name="Wing R.A."/>
            <person name="Wolfner M.F."/>
            <person name="Wong A."/>
            <person name="Wong G.K."/>
            <person name="Wu C.I."/>
            <person name="Wu G."/>
            <person name="Yamamoto D."/>
            <person name="Yang H.P."/>
            <person name="Yang S.P."/>
            <person name="Yorke J.A."/>
            <person name="Yoshida K."/>
            <person name="Zdobnov E."/>
            <person name="Zhang P."/>
            <person name="Zhang Y."/>
            <person name="Zimin A.V."/>
            <person name="Baldwin J."/>
            <person name="Abdouelleil A."/>
            <person name="Abdulkadir J."/>
            <person name="Abebe A."/>
            <person name="Abera B."/>
            <person name="Abreu J."/>
            <person name="Acer S.C."/>
            <person name="Aftuck L."/>
            <person name="Alexander A."/>
            <person name="An P."/>
            <person name="Anderson E."/>
            <person name="Anderson S."/>
            <person name="Arachi H."/>
            <person name="Azer M."/>
            <person name="Bachantsang P."/>
            <person name="Barry A."/>
            <person name="Bayul T."/>
            <person name="Berlin A."/>
            <person name="Bessette D."/>
            <person name="Bloom T."/>
            <person name="Blye J."/>
            <person name="Boguslavskiy L."/>
            <person name="Bonnet C."/>
            <person name="Boukhgalter B."/>
            <person name="Bourzgui I."/>
            <person name="Brown A."/>
            <person name="Cahill P."/>
            <person name="Channer S."/>
            <person name="Cheshatsang Y."/>
            <person name="Chuda L."/>
            <person name="Citroen M."/>
            <person name="Collymore A."/>
            <person name="Cooke P."/>
            <person name="Costello M."/>
            <person name="D'Aco K."/>
            <person name="Daza R."/>
            <person name="De Haan G."/>
            <person name="DeGray S."/>
            <person name="DeMaso C."/>
            <person name="Dhargay N."/>
            <person name="Dooley K."/>
            <person name="Dooley E."/>
            <person name="Doricent M."/>
            <person name="Dorje P."/>
            <person name="Dorjee K."/>
            <person name="Dupes A."/>
            <person name="Elong R."/>
            <person name="Falk J."/>
            <person name="Farina A."/>
            <person name="Faro S."/>
            <person name="Ferguson D."/>
            <person name="Fisher S."/>
            <person name="Foley C.D."/>
            <person name="Franke A."/>
            <person name="Friedrich D."/>
            <person name="Gadbois L."/>
            <person name="Gearin G."/>
            <person name="Gearin C.R."/>
            <person name="Giannoukos G."/>
            <person name="Goode T."/>
            <person name="Graham J."/>
            <person name="Grandbois E."/>
            <person name="Grewal S."/>
            <person name="Gyaltsen K."/>
            <person name="Hafez N."/>
            <person name="Hagos B."/>
            <person name="Hall J."/>
            <person name="Henson C."/>
            <person name="Hollinger A."/>
            <person name="Honan T."/>
            <person name="Huard M.D."/>
            <person name="Hughes L."/>
            <person name="Hurhula B."/>
            <person name="Husby M.E."/>
            <person name="Kamat A."/>
            <person name="Kanga B."/>
            <person name="Kashin S."/>
            <person name="Khazanovich D."/>
            <person name="Kisner P."/>
            <person name="Lance K."/>
            <person name="Lara M."/>
            <person name="Lee W."/>
            <person name="Lennon N."/>
            <person name="Letendre F."/>
            <person name="LeVine R."/>
            <person name="Lipovsky A."/>
            <person name="Liu X."/>
            <person name="Liu J."/>
            <person name="Liu S."/>
            <person name="Lokyitsang T."/>
            <person name="Lokyitsang Y."/>
            <person name="Lubonja R."/>
            <person name="Lui A."/>
            <person name="MacDonald P."/>
            <person name="Magnisalis V."/>
            <person name="Maru K."/>
            <person name="Matthews C."/>
            <person name="McCusker W."/>
            <person name="McDonough S."/>
            <person name="Mehta T."/>
            <person name="Meldrim J."/>
            <person name="Meneus L."/>
            <person name="Mihai O."/>
            <person name="Mihalev A."/>
            <person name="Mihova T."/>
            <person name="Mittelman R."/>
            <person name="Mlenga V."/>
            <person name="Montmayeur A."/>
            <person name="Mulrain L."/>
            <person name="Navidi A."/>
            <person name="Naylor J."/>
            <person name="Negash T."/>
            <person name="Nguyen T."/>
            <person name="Nguyen N."/>
            <person name="Nicol R."/>
            <person name="Norbu C."/>
            <person name="Norbu N."/>
            <person name="Novod N."/>
            <person name="O'Neill B."/>
            <person name="Osman S."/>
            <person name="Markiewicz E."/>
            <person name="Oyono O.L."/>
            <person name="Patti C."/>
            <person name="Phunkhang P."/>
            <person name="Pierre F."/>
            <person name="Priest M."/>
            <person name="Raghuraman S."/>
            <person name="Rege F."/>
            <person name="Reyes R."/>
            <person name="Rise C."/>
            <person name="Rogov P."/>
            <person name="Ross K."/>
            <person name="Ryan E."/>
            <person name="Settipalli S."/>
            <person name="Shea T."/>
            <person name="Sherpa N."/>
            <person name="Shi L."/>
            <person name="Shih D."/>
            <person name="Sparrow T."/>
            <person name="Spaulding J."/>
            <person name="Stalker J."/>
            <person name="Stange-Thomann N."/>
            <person name="Stavropoulos S."/>
            <person name="Stone C."/>
            <person name="Strader C."/>
            <person name="Tesfaye S."/>
            <person name="Thomson T."/>
            <person name="Thoulutsang Y."/>
            <person name="Thoulutsang D."/>
            <person name="Topham K."/>
            <person name="Topping I."/>
            <person name="Tsamla T."/>
            <person name="Vassiliev H."/>
            <person name="Vo A."/>
            <person name="Wangchuk T."/>
            <person name="Wangdi T."/>
            <person name="Weiand M."/>
            <person name="Wilkinson J."/>
            <person name="Wilson A."/>
            <person name="Yadav S."/>
            <person name="Young G."/>
            <person name="Yu Q."/>
            <person name="Zembek L."/>
            <person name="Zhong D."/>
            <person name="Zimmer A."/>
            <person name="Zwirko Z."/>
            <person name="Jaffe D.B."/>
            <person name="Alvarez P."/>
            <person name="Brockman W."/>
            <person name="Butler J."/>
            <person name="Chin C."/>
            <person name="Gnerre S."/>
            <person name="Grabherr M."/>
            <person name="Kleber M."/>
            <person name="Mauceli E."/>
            <person name="MacCallum I."/>
        </authorList>
    </citation>
    <scope>NUCLEOTIDE SEQUENCE [LARGE SCALE GENOMIC DNA]</scope>
    <source>
        <strain evidence="2">Tucson 15287-2541.00</strain>
    </source>
</reference>
<sequence>MISGLRTVSDEAAVVLAGMLPLDIPASEMKLMRARRNSQEGTVSIAEIRRSAGERWIAACHGGVPDLPIAEAVSGTRDVPLREVQGHYSVRVLGMVRYMTESPSHGKDVRQLIADGVVAAPIAGKPCIQGNAGMQEDSMANPMEISTFNGSIPNNPIKTDEQPNDVNIDVSDVKQFSGSG</sequence>
<name>B4JAQ3_DROGR</name>
<dbReference type="EMBL" id="CH916368">
    <property type="protein sequence ID" value="EDW03861.1"/>
    <property type="molecule type" value="Genomic_DNA"/>
</dbReference>
<dbReference type="Proteomes" id="UP000001070">
    <property type="component" value="Unassembled WGS sequence"/>
</dbReference>
<evidence type="ECO:0000313" key="2">
    <source>
        <dbReference type="Proteomes" id="UP000001070"/>
    </source>
</evidence>
<keyword evidence="2" id="KW-1185">Reference proteome</keyword>
<dbReference type="InParanoid" id="B4JAQ3"/>
<accession>B4JAQ3</accession>
<dbReference type="PhylomeDB" id="B4JAQ3"/>
<dbReference type="HOGENOM" id="CLU_1769992_0_0_1"/>
<dbReference type="AlphaFoldDB" id="B4JAQ3"/>
<evidence type="ECO:0000313" key="1">
    <source>
        <dbReference type="EMBL" id="EDW03861.1"/>
    </source>
</evidence>
<organism evidence="2">
    <name type="scientific">Drosophila grimshawi</name>
    <name type="common">Hawaiian fruit fly</name>
    <name type="synonym">Idiomyia grimshawi</name>
    <dbReference type="NCBI Taxonomy" id="7222"/>
    <lineage>
        <taxon>Eukaryota</taxon>
        <taxon>Metazoa</taxon>
        <taxon>Ecdysozoa</taxon>
        <taxon>Arthropoda</taxon>
        <taxon>Hexapoda</taxon>
        <taxon>Insecta</taxon>
        <taxon>Pterygota</taxon>
        <taxon>Neoptera</taxon>
        <taxon>Endopterygota</taxon>
        <taxon>Diptera</taxon>
        <taxon>Brachycera</taxon>
        <taxon>Muscomorpha</taxon>
        <taxon>Ephydroidea</taxon>
        <taxon>Drosophilidae</taxon>
        <taxon>Drosophila</taxon>
        <taxon>Hawaiian Drosophila</taxon>
    </lineage>
</organism>
<protein>
    <submittedName>
        <fullName evidence="1">GH10280</fullName>
    </submittedName>
</protein>